<dbReference type="AlphaFoldDB" id="A0A840VHC9"/>
<dbReference type="InterPro" id="IPR018060">
    <property type="entry name" value="HTH_AraC"/>
</dbReference>
<feature type="domain" description="HTH araC/xylS-type" evidence="1">
    <location>
        <begin position="158"/>
        <end position="229"/>
    </location>
</feature>
<sequence length="246" mass="27391">MEEALRLRFDHRDTETDASIVDRVWRTSSDVEETMTSAARTCSQLILTRMQGHLFASLRGPETRATTAPVPPNAEFLGIRLTLGTVLRPHPAASIVDGYVPFPVTDSGRIVIGGEDWEAPTYENAEQFVRRLRHAGLLVRSRLRVEEHLAGHPEGHPSQRTLQRQYRAVTGLSQTAVTQIDRVNAAATMLRDGLDWRVVVEALGYFDQAHLAHALRRYVGRTARGLRAGDEASMSFLYKIGPRPGS</sequence>
<organism evidence="2 3">
    <name type="scientific">Micromonospora parathelypteridis</name>
    <dbReference type="NCBI Taxonomy" id="1839617"/>
    <lineage>
        <taxon>Bacteria</taxon>
        <taxon>Bacillati</taxon>
        <taxon>Actinomycetota</taxon>
        <taxon>Actinomycetes</taxon>
        <taxon>Micromonosporales</taxon>
        <taxon>Micromonosporaceae</taxon>
        <taxon>Micromonospora</taxon>
    </lineage>
</organism>
<proteinExistence type="predicted"/>
<dbReference type="GO" id="GO:0043565">
    <property type="term" value="F:sequence-specific DNA binding"/>
    <property type="evidence" value="ECO:0007669"/>
    <property type="project" value="InterPro"/>
</dbReference>
<evidence type="ECO:0000259" key="1">
    <source>
        <dbReference type="PROSITE" id="PS01124"/>
    </source>
</evidence>
<dbReference type="Pfam" id="PF12833">
    <property type="entry name" value="HTH_18"/>
    <property type="match status" value="1"/>
</dbReference>
<reference evidence="2 3" key="1">
    <citation type="submission" date="2020-08" db="EMBL/GenBank/DDBJ databases">
        <title>Sequencing the genomes of 1000 actinobacteria strains.</title>
        <authorList>
            <person name="Klenk H.-P."/>
        </authorList>
    </citation>
    <scope>NUCLEOTIDE SEQUENCE [LARGE SCALE GENOMIC DNA]</scope>
    <source>
        <strain evidence="2 3">DSM 103125</strain>
    </source>
</reference>
<keyword evidence="3" id="KW-1185">Reference proteome</keyword>
<evidence type="ECO:0000313" key="2">
    <source>
        <dbReference type="EMBL" id="MBB5476157.1"/>
    </source>
</evidence>
<accession>A0A840VHC9</accession>
<dbReference type="PROSITE" id="PS01124">
    <property type="entry name" value="HTH_ARAC_FAMILY_2"/>
    <property type="match status" value="1"/>
</dbReference>
<name>A0A840VHC9_9ACTN</name>
<dbReference type="Proteomes" id="UP000586947">
    <property type="component" value="Unassembled WGS sequence"/>
</dbReference>
<dbReference type="Gene3D" id="1.10.10.60">
    <property type="entry name" value="Homeodomain-like"/>
    <property type="match status" value="1"/>
</dbReference>
<protein>
    <recommendedName>
        <fullName evidence="1">HTH araC/xylS-type domain-containing protein</fullName>
    </recommendedName>
</protein>
<dbReference type="RefSeq" id="WP_229687145.1">
    <property type="nucleotide sequence ID" value="NZ_BMNF01000003.1"/>
</dbReference>
<evidence type="ECO:0000313" key="3">
    <source>
        <dbReference type="Proteomes" id="UP000586947"/>
    </source>
</evidence>
<dbReference type="SMART" id="SM00342">
    <property type="entry name" value="HTH_ARAC"/>
    <property type="match status" value="1"/>
</dbReference>
<gene>
    <name evidence="2" type="ORF">HNR20_000662</name>
</gene>
<dbReference type="EMBL" id="JACHDP010000001">
    <property type="protein sequence ID" value="MBB5476157.1"/>
    <property type="molecule type" value="Genomic_DNA"/>
</dbReference>
<comment type="caution">
    <text evidence="2">The sequence shown here is derived from an EMBL/GenBank/DDBJ whole genome shotgun (WGS) entry which is preliminary data.</text>
</comment>
<dbReference type="GO" id="GO:0003700">
    <property type="term" value="F:DNA-binding transcription factor activity"/>
    <property type="evidence" value="ECO:0007669"/>
    <property type="project" value="InterPro"/>
</dbReference>